<evidence type="ECO:0000313" key="3">
    <source>
        <dbReference type="Proteomes" id="UP000603545"/>
    </source>
</evidence>
<dbReference type="Proteomes" id="UP000603545">
    <property type="component" value="Unassembled WGS sequence"/>
</dbReference>
<dbReference type="EMBL" id="JACNLL010000069">
    <property type="protein sequence ID" value="MBC8199921.1"/>
    <property type="molecule type" value="Genomic_DNA"/>
</dbReference>
<feature type="transmembrane region" description="Helical" evidence="1">
    <location>
        <begin position="204"/>
        <end position="222"/>
    </location>
</feature>
<dbReference type="AlphaFoldDB" id="A0A8J6TAU4"/>
<sequence length="486" mass="56172">MRKIIGVFGFIALIFFTTHLCVADSRQQDRYEAAQGLIDLRSTLSDGVHTIEELVQMARSRGFKILFINDHDRIAISYGVPPFRKILRYKKEFPSIMTNGPEKFLEEISRISEKYPDVIIIPGCETSAYYYWTGSWFKKDLTVNEYDRKILIMNFNNPDDYNLIPNLHNKLSFKYTKKLLPGVIIFIVPLIIGFIFLKWQWGSSPLMGILLIIFSILAVINYNPFRSSLFNPYAGDQGIAPYQEVIDYVNQRGGLCFWNYLEQMSGIRKYGPINVNTPSYPHVLYQSRNYTGFAAIYGDNITATDPGKEWDRVLNEYCRGERERPAWGISTADFHEDGRLGEKLGYYPTTFLLKEFSRKGVLEAMEKGRMYCSRGDSRVWPRLDSFNVFRKDGRKAFMGETLTTSHFPVIKFRVSYNTGKQTPTTLLLIRGGTLIHTFKSKTPMEVEYVDKEAPPGKMTYYRLMDTRKHLTSNPIFVTYKPPSLSD</sequence>
<dbReference type="Gene3D" id="3.20.20.140">
    <property type="entry name" value="Metal-dependent hydrolases"/>
    <property type="match status" value="1"/>
</dbReference>
<reference evidence="2 3" key="1">
    <citation type="submission" date="2020-08" db="EMBL/GenBank/DDBJ databases">
        <title>Bridging the membrane lipid divide: bacteria of the FCB group superphylum have the potential to synthesize archaeal ether lipids.</title>
        <authorList>
            <person name="Villanueva L."/>
            <person name="Von Meijenfeldt F.A.B."/>
            <person name="Westbye A.B."/>
            <person name="Yadav S."/>
            <person name="Hopmans E.C."/>
            <person name="Dutilh B.E."/>
            <person name="Sinninghe Damste J.S."/>
        </authorList>
    </citation>
    <scope>NUCLEOTIDE SEQUENCE [LARGE SCALE GENOMIC DNA]</scope>
    <source>
        <strain evidence="2">NIOZ-UU82</strain>
    </source>
</reference>
<feature type="transmembrane region" description="Helical" evidence="1">
    <location>
        <begin position="179"/>
        <end position="197"/>
    </location>
</feature>
<accession>A0A8J6TAU4</accession>
<evidence type="ECO:0008006" key="4">
    <source>
        <dbReference type="Google" id="ProtNLM"/>
    </source>
</evidence>
<evidence type="ECO:0000313" key="2">
    <source>
        <dbReference type="EMBL" id="MBC8199921.1"/>
    </source>
</evidence>
<gene>
    <name evidence="2" type="ORF">H8E80_07755</name>
</gene>
<dbReference type="SUPFAM" id="SSF89550">
    <property type="entry name" value="PHP domain-like"/>
    <property type="match status" value="1"/>
</dbReference>
<evidence type="ECO:0000256" key="1">
    <source>
        <dbReference type="SAM" id="Phobius"/>
    </source>
</evidence>
<comment type="caution">
    <text evidence="2">The sequence shown here is derived from an EMBL/GenBank/DDBJ whole genome shotgun (WGS) entry which is preliminary data.</text>
</comment>
<dbReference type="InterPro" id="IPR016195">
    <property type="entry name" value="Pol/histidinol_Pase-like"/>
</dbReference>
<keyword evidence="1" id="KW-1133">Transmembrane helix</keyword>
<protein>
    <recommendedName>
        <fullName evidence="4">Polymerase/histidinol phosphatase N-terminal domain-containing protein</fullName>
    </recommendedName>
</protein>
<name>A0A8J6TAU4_9BACT</name>
<organism evidence="2 3">
    <name type="scientific">Candidatus Desulfaltia bathyphila</name>
    <dbReference type="NCBI Taxonomy" id="2841697"/>
    <lineage>
        <taxon>Bacteria</taxon>
        <taxon>Pseudomonadati</taxon>
        <taxon>Thermodesulfobacteriota</taxon>
        <taxon>Desulfobacteria</taxon>
        <taxon>Desulfobacterales</taxon>
        <taxon>Desulfobacterales incertae sedis</taxon>
        <taxon>Candidatus Desulfaltia</taxon>
    </lineage>
</organism>
<keyword evidence="1" id="KW-0812">Transmembrane</keyword>
<keyword evidence="1" id="KW-0472">Membrane</keyword>
<proteinExistence type="predicted"/>